<organism evidence="2 3">
    <name type="scientific">Akkermansia muciniphila</name>
    <dbReference type="NCBI Taxonomy" id="239935"/>
    <lineage>
        <taxon>Bacteria</taxon>
        <taxon>Pseudomonadati</taxon>
        <taxon>Verrucomicrobiota</taxon>
        <taxon>Verrucomicrobiia</taxon>
        <taxon>Verrucomicrobiales</taxon>
        <taxon>Akkermansiaceae</taxon>
        <taxon>Akkermansia</taxon>
    </lineage>
</organism>
<evidence type="ECO:0000313" key="3">
    <source>
        <dbReference type="Proteomes" id="UP000236000"/>
    </source>
</evidence>
<feature type="domain" description="PA14" evidence="1">
    <location>
        <begin position="39"/>
        <end position="97"/>
    </location>
</feature>
<accession>A0A2N8HFM9</accession>
<gene>
    <name evidence="2" type="ORF">CXU22_03330</name>
</gene>
<evidence type="ECO:0000259" key="1">
    <source>
        <dbReference type="Pfam" id="PF07691"/>
    </source>
</evidence>
<dbReference type="OrthoDB" id="198178at2"/>
<dbReference type="Pfam" id="PF07691">
    <property type="entry name" value="PA14"/>
    <property type="match status" value="1"/>
</dbReference>
<dbReference type="InterPro" id="IPR011658">
    <property type="entry name" value="PA14_dom"/>
</dbReference>
<dbReference type="EMBL" id="PJKA01000006">
    <property type="protein sequence ID" value="PNC19071.1"/>
    <property type="molecule type" value="Genomic_DNA"/>
</dbReference>
<dbReference type="Gene3D" id="3.90.182.10">
    <property type="entry name" value="Toxin - Anthrax Protective Antigen,domain 1"/>
    <property type="match status" value="1"/>
</dbReference>
<evidence type="ECO:0000313" key="2">
    <source>
        <dbReference type="EMBL" id="PNC19071.1"/>
    </source>
</evidence>
<proteinExistence type="predicted"/>
<reference evidence="2 3" key="1">
    <citation type="journal article" date="2017" name="BMC Genomics">
        <title>Genome sequencing of 39 Akkermansia muciniphila isolates reveals its population structure, genomic and functional diverisity, and global distribution in mammalian gut microbiotas.</title>
        <authorList>
            <person name="Guo X."/>
            <person name="Li S."/>
            <person name="Zhang J."/>
            <person name="Wu F."/>
            <person name="Li X."/>
            <person name="Wu D."/>
            <person name="Zhang M."/>
            <person name="Ou Z."/>
            <person name="Jie Z."/>
            <person name="Yan Q."/>
            <person name="Li P."/>
            <person name="Yi J."/>
            <person name="Peng Y."/>
        </authorList>
    </citation>
    <scope>NUCLEOTIDE SEQUENCE [LARGE SCALE GENOMIC DNA]</scope>
    <source>
        <strain evidence="2 3">GP24</strain>
    </source>
</reference>
<sequence length="324" mass="35373">MAKSTKPFHPLDAEKNARYKVTPGETPKIAWHKTEETGTHDWEGYIRIEDDGTYEFSIQIDDNGYLEINGEKVVELTGSNSTKKATGSKELKKGFHYAKLHHENLAVPENIAPYPNAEEFVPKIGDEALTLWDIDAPKNLMSQEEALKLLGNYKGLVDYRTVRSADSNQIWALFGPKVAADMAGEETCATRLSIALNRYGYRLNGAKYPDGSQASNNVLNMGGDIAILNPGMTPESDPATLGKHIIISAEVMAGHLNGVIMKNLGCKGPDYATPSDYSAPQEGDVVVFGDDFHVGMCPGDDQGVGSFLSGGVWLLYRSTLDDKQ</sequence>
<comment type="caution">
    <text evidence="2">The sequence shown here is derived from an EMBL/GenBank/DDBJ whole genome shotgun (WGS) entry which is preliminary data.</text>
</comment>
<dbReference type="SUPFAM" id="SSF56988">
    <property type="entry name" value="Anthrax protective antigen"/>
    <property type="match status" value="1"/>
</dbReference>
<dbReference type="AlphaFoldDB" id="A0A2N8HFM9"/>
<name>A0A2N8HFM9_9BACT</name>
<dbReference type="Proteomes" id="UP000236000">
    <property type="component" value="Unassembled WGS sequence"/>
</dbReference>
<protein>
    <recommendedName>
        <fullName evidence="1">PA14 domain-containing protein</fullName>
    </recommendedName>
</protein>